<evidence type="ECO:0000259" key="7">
    <source>
        <dbReference type="PROSITE" id="PS51471"/>
    </source>
</evidence>
<protein>
    <submittedName>
        <fullName evidence="9">2(OG)-Fe(II) oxygenase superfamily protein</fullName>
    </submittedName>
    <submittedName>
        <fullName evidence="8">2OG-Fe(II) oxygenase superfamily-domain containing protein</fullName>
    </submittedName>
</protein>
<dbReference type="SMART" id="SM00702">
    <property type="entry name" value="P4Hc"/>
    <property type="match status" value="1"/>
</dbReference>
<name>A0A9K3Q1T8_9STRA</name>
<sequence length="614" mass="67911">MPSSGCSENEAVPQQLLGSTGGGGSRIVVDSKSSSLVVHENDNRISDNDDDNNDTTDSRSISSQDEALCDVLGLSSLHMVTLTLQQEEKEEEEKEQVQVQDFCDNNDCKDSAPTVHSQPIRLPLPKNVSRYFYPPHQCCAWTIPNLFTKQECQDIIDIAAHANSNGTLSSTSPSSSQQQQQSSSSSSFQYVTMATHTANDGSQYSVKLQTPNPHKLSVFHHPQWVHRLWERIQPYTQQQQQQQQDPSSSSSSSTSSTSILHDMMKRDRLIDHQESQILPVRGLNPRLRVLKYDADDNDEFLPHFDATTTTTTTTTTTNMESTTDNTTTNTSLVTVLLYLNDGGGIDFEGGETVFLSNTVVITETKNPSRTVVVEEEERKKITTTTTTTKSSTNHKAGSIKIHVSENATVLTPTTGTVVLFEHDLYHCGKPLIWGTKYVLRTDIMFEMTLDEVQTLRNSRQPPSPLQINNNNNNDDDDDDDDDGTDNSQPVSSTAVTTTTTTMTMQELVDKVFDDDDDDSKSQNNNNNNTAAILSDHRESIIEALLDLGLLEDTSIETFCSPGRFALQAMLQDVIRCVPTNDKDNGSSSSSRTNHRDTIRAINSLLDAAFTAARP</sequence>
<reference evidence="9" key="1">
    <citation type="journal article" date="2021" name="Sci. Rep.">
        <title>Diploid genomic architecture of Nitzschia inconspicua, an elite biomass production diatom.</title>
        <authorList>
            <person name="Oliver A."/>
            <person name="Podell S."/>
            <person name="Pinowska A."/>
            <person name="Traller J.C."/>
            <person name="Smith S.R."/>
            <person name="McClure R."/>
            <person name="Beliaev A."/>
            <person name="Bohutskyi P."/>
            <person name="Hill E.A."/>
            <person name="Rabines A."/>
            <person name="Zheng H."/>
            <person name="Allen L.Z."/>
            <person name="Kuo A."/>
            <person name="Grigoriev I.V."/>
            <person name="Allen A.E."/>
            <person name="Hazlebeck D."/>
            <person name="Allen E.E."/>
        </authorList>
    </citation>
    <scope>NUCLEOTIDE SEQUENCE</scope>
    <source>
        <strain evidence="9">Hildebrandi</strain>
    </source>
</reference>
<feature type="compositionally biased region" description="Acidic residues" evidence="6">
    <location>
        <begin position="473"/>
        <end position="484"/>
    </location>
</feature>
<evidence type="ECO:0000256" key="2">
    <source>
        <dbReference type="ARBA" id="ARBA00022723"/>
    </source>
</evidence>
<dbReference type="AlphaFoldDB" id="A0A9K3Q1T8"/>
<keyword evidence="4" id="KW-0560">Oxidoreductase</keyword>
<dbReference type="PANTHER" id="PTHR10869">
    <property type="entry name" value="PROLYL 4-HYDROXYLASE ALPHA SUBUNIT"/>
    <property type="match status" value="1"/>
</dbReference>
<dbReference type="InterPro" id="IPR006620">
    <property type="entry name" value="Pro_4_hyd_alph"/>
</dbReference>
<keyword evidence="3" id="KW-0223">Dioxygenase</keyword>
<dbReference type="GO" id="GO:0031418">
    <property type="term" value="F:L-ascorbic acid binding"/>
    <property type="evidence" value="ECO:0007669"/>
    <property type="project" value="InterPro"/>
</dbReference>
<dbReference type="GO" id="GO:0005783">
    <property type="term" value="C:endoplasmic reticulum"/>
    <property type="evidence" value="ECO:0007669"/>
    <property type="project" value="TreeGrafter"/>
</dbReference>
<dbReference type="InterPro" id="IPR005123">
    <property type="entry name" value="Oxoglu/Fe-dep_dioxygenase_dom"/>
</dbReference>
<dbReference type="GO" id="GO:0004656">
    <property type="term" value="F:procollagen-proline 4-dioxygenase activity"/>
    <property type="evidence" value="ECO:0007669"/>
    <property type="project" value="TreeGrafter"/>
</dbReference>
<feature type="compositionally biased region" description="Low complexity" evidence="6">
    <location>
        <begin position="236"/>
        <end position="258"/>
    </location>
</feature>
<feature type="region of interest" description="Disordered" evidence="6">
    <location>
        <begin position="166"/>
        <end position="189"/>
    </location>
</feature>
<dbReference type="EMBL" id="JAGRRH010000082">
    <property type="protein sequence ID" value="KAG7337481.1"/>
    <property type="molecule type" value="Genomic_DNA"/>
</dbReference>
<reference evidence="9" key="2">
    <citation type="submission" date="2021-04" db="EMBL/GenBank/DDBJ databases">
        <authorList>
            <person name="Podell S."/>
        </authorList>
    </citation>
    <scope>NUCLEOTIDE SEQUENCE</scope>
    <source>
        <strain evidence="9">Hildebrandi</strain>
    </source>
</reference>
<dbReference type="EMBL" id="JAGRRH010000006">
    <property type="protein sequence ID" value="KAG7367858.1"/>
    <property type="molecule type" value="Genomic_DNA"/>
</dbReference>
<dbReference type="InterPro" id="IPR045054">
    <property type="entry name" value="P4HA-like"/>
</dbReference>
<accession>A0A9K3Q1T8</accession>
<evidence type="ECO:0000256" key="5">
    <source>
        <dbReference type="ARBA" id="ARBA00023004"/>
    </source>
</evidence>
<keyword evidence="10" id="KW-1185">Reference proteome</keyword>
<gene>
    <name evidence="8" type="ORF">IV203_017592</name>
    <name evidence="9" type="ORF">IV203_030601</name>
</gene>
<dbReference type="PROSITE" id="PS51471">
    <property type="entry name" value="FE2OG_OXY"/>
    <property type="match status" value="1"/>
</dbReference>
<feature type="region of interest" description="Disordered" evidence="6">
    <location>
        <begin position="1"/>
        <end position="62"/>
    </location>
</feature>
<dbReference type="OrthoDB" id="69177at2759"/>
<feature type="region of interest" description="Disordered" evidence="6">
    <location>
        <begin position="456"/>
        <end position="500"/>
    </location>
</feature>
<comment type="caution">
    <text evidence="9">The sequence shown here is derived from an EMBL/GenBank/DDBJ whole genome shotgun (WGS) entry which is preliminary data.</text>
</comment>
<feature type="compositionally biased region" description="Polar residues" evidence="6">
    <location>
        <begin position="485"/>
        <end position="495"/>
    </location>
</feature>
<dbReference type="Proteomes" id="UP000693970">
    <property type="component" value="Unassembled WGS sequence"/>
</dbReference>
<organism evidence="9 10">
    <name type="scientific">Nitzschia inconspicua</name>
    <dbReference type="NCBI Taxonomy" id="303405"/>
    <lineage>
        <taxon>Eukaryota</taxon>
        <taxon>Sar</taxon>
        <taxon>Stramenopiles</taxon>
        <taxon>Ochrophyta</taxon>
        <taxon>Bacillariophyta</taxon>
        <taxon>Bacillariophyceae</taxon>
        <taxon>Bacillariophycidae</taxon>
        <taxon>Bacillariales</taxon>
        <taxon>Bacillariaceae</taxon>
        <taxon>Nitzschia</taxon>
    </lineage>
</organism>
<evidence type="ECO:0000256" key="1">
    <source>
        <dbReference type="ARBA" id="ARBA00001961"/>
    </source>
</evidence>
<evidence type="ECO:0000313" key="10">
    <source>
        <dbReference type="Proteomes" id="UP000693970"/>
    </source>
</evidence>
<evidence type="ECO:0000256" key="3">
    <source>
        <dbReference type="ARBA" id="ARBA00022964"/>
    </source>
</evidence>
<feature type="domain" description="Fe2OG dioxygenase" evidence="7">
    <location>
        <begin position="282"/>
        <end position="445"/>
    </location>
</feature>
<dbReference type="GO" id="GO:0005506">
    <property type="term" value="F:iron ion binding"/>
    <property type="evidence" value="ECO:0007669"/>
    <property type="project" value="InterPro"/>
</dbReference>
<comment type="cofactor">
    <cofactor evidence="1">
        <name>L-ascorbate</name>
        <dbReference type="ChEBI" id="CHEBI:38290"/>
    </cofactor>
</comment>
<feature type="compositionally biased region" description="Low complexity" evidence="6">
    <location>
        <begin position="169"/>
        <end position="189"/>
    </location>
</feature>
<evidence type="ECO:0000256" key="4">
    <source>
        <dbReference type="ARBA" id="ARBA00023002"/>
    </source>
</evidence>
<keyword evidence="2" id="KW-0479">Metal-binding</keyword>
<keyword evidence="5" id="KW-0408">Iron</keyword>
<feature type="region of interest" description="Disordered" evidence="6">
    <location>
        <begin position="235"/>
        <end position="258"/>
    </location>
</feature>
<evidence type="ECO:0000313" key="8">
    <source>
        <dbReference type="EMBL" id="KAG7337481.1"/>
    </source>
</evidence>
<evidence type="ECO:0000256" key="6">
    <source>
        <dbReference type="SAM" id="MobiDB-lite"/>
    </source>
</evidence>
<proteinExistence type="predicted"/>
<dbReference type="PANTHER" id="PTHR10869:SF246">
    <property type="entry name" value="TRANSMEMBRANE PROLYL 4-HYDROXYLASE"/>
    <property type="match status" value="1"/>
</dbReference>
<evidence type="ECO:0000313" key="9">
    <source>
        <dbReference type="EMBL" id="KAG7367858.1"/>
    </source>
</evidence>